<keyword evidence="9" id="KW-1185">Reference proteome</keyword>
<evidence type="ECO:0000256" key="4">
    <source>
        <dbReference type="ARBA" id="ARBA00023242"/>
    </source>
</evidence>
<reference evidence="8 9" key="1">
    <citation type="journal article" date="2023" name="G3 (Bethesda)">
        <title>A chromosome-length genome assembly and annotation of blackberry (Rubus argutus, cv. 'Hillquist').</title>
        <authorList>
            <person name="Bruna T."/>
            <person name="Aryal R."/>
            <person name="Dudchenko O."/>
            <person name="Sargent D.J."/>
            <person name="Mead D."/>
            <person name="Buti M."/>
            <person name="Cavallini A."/>
            <person name="Hytonen T."/>
            <person name="Andres J."/>
            <person name="Pham M."/>
            <person name="Weisz D."/>
            <person name="Mascagni F."/>
            <person name="Usai G."/>
            <person name="Natali L."/>
            <person name="Bassil N."/>
            <person name="Fernandez G.E."/>
            <person name="Lomsadze A."/>
            <person name="Armour M."/>
            <person name="Olukolu B."/>
            <person name="Poorten T."/>
            <person name="Britton C."/>
            <person name="Davik J."/>
            <person name="Ashrafi H."/>
            <person name="Aiden E.L."/>
            <person name="Borodovsky M."/>
            <person name="Worthington M."/>
        </authorList>
    </citation>
    <scope>NUCLEOTIDE SEQUENCE [LARGE SCALE GENOMIC DNA]</scope>
    <source>
        <strain evidence="8">PI 553951</strain>
    </source>
</reference>
<comment type="similarity">
    <text evidence="2">Belongs to the HMGB family.</text>
</comment>
<evidence type="ECO:0000256" key="5">
    <source>
        <dbReference type="PROSITE-ProRule" id="PRU00267"/>
    </source>
</evidence>
<dbReference type="Proteomes" id="UP001457282">
    <property type="component" value="Unassembled WGS sequence"/>
</dbReference>
<evidence type="ECO:0000256" key="2">
    <source>
        <dbReference type="ARBA" id="ARBA00008774"/>
    </source>
</evidence>
<name>A0AAW1XK69_RUBAR</name>
<dbReference type="Pfam" id="PF00505">
    <property type="entry name" value="HMG_box"/>
    <property type="match status" value="1"/>
</dbReference>
<dbReference type="PANTHER" id="PTHR46261:SF12">
    <property type="entry name" value="HIGH MOBILITY GROUP B PROTEIN 14"/>
    <property type="match status" value="1"/>
</dbReference>
<dbReference type="GO" id="GO:0000785">
    <property type="term" value="C:chromatin"/>
    <property type="evidence" value="ECO:0007669"/>
    <property type="project" value="UniProtKB-ARBA"/>
</dbReference>
<dbReference type="PANTHER" id="PTHR46261">
    <property type="entry name" value="HIGH MOBILITY GROUP B PROTEIN 4-RELATED"/>
    <property type="match status" value="1"/>
</dbReference>
<evidence type="ECO:0000313" key="9">
    <source>
        <dbReference type="Proteomes" id="UP001457282"/>
    </source>
</evidence>
<protein>
    <recommendedName>
        <fullName evidence="7">HMG box domain-containing protein</fullName>
    </recommendedName>
</protein>
<dbReference type="GO" id="GO:0003682">
    <property type="term" value="F:chromatin binding"/>
    <property type="evidence" value="ECO:0007669"/>
    <property type="project" value="UniProtKB-ARBA"/>
</dbReference>
<sequence>MARKTKQSQDSLSSSSTKTPEEASTRRMGLRVRQSEATKRLASLLRAEEEEKSIISVKRSKNKQKKKSAKIDAKMPKKPPTAFFYFLEDFRKEFQEQNPDVKTMREVGKACGEKWKTLSYEDKESGEGDETEDDEDYYI</sequence>
<accession>A0AAW1XK69</accession>
<feature type="domain" description="HMG box" evidence="7">
    <location>
        <begin position="76"/>
        <end position="139"/>
    </location>
</feature>
<dbReference type="Gene3D" id="1.10.30.10">
    <property type="entry name" value="High mobility group box domain"/>
    <property type="match status" value="1"/>
</dbReference>
<dbReference type="PROSITE" id="PS50118">
    <property type="entry name" value="HMG_BOX_2"/>
    <property type="match status" value="1"/>
</dbReference>
<comment type="subcellular location">
    <subcellularLocation>
        <location evidence="1">Nucleus</location>
    </subcellularLocation>
</comment>
<keyword evidence="3 5" id="KW-0238">DNA-binding</keyword>
<dbReference type="GO" id="GO:0005634">
    <property type="term" value="C:nucleus"/>
    <property type="evidence" value="ECO:0007669"/>
    <property type="project" value="UniProtKB-SubCell"/>
</dbReference>
<dbReference type="InterPro" id="IPR036910">
    <property type="entry name" value="HMG_box_dom_sf"/>
</dbReference>
<feature type="region of interest" description="Disordered" evidence="6">
    <location>
        <begin position="1"/>
        <end position="37"/>
    </location>
</feature>
<evidence type="ECO:0000256" key="6">
    <source>
        <dbReference type="SAM" id="MobiDB-lite"/>
    </source>
</evidence>
<dbReference type="GO" id="GO:0006325">
    <property type="term" value="P:chromatin organization"/>
    <property type="evidence" value="ECO:0007669"/>
    <property type="project" value="UniProtKB-ARBA"/>
</dbReference>
<dbReference type="SUPFAM" id="SSF47095">
    <property type="entry name" value="HMG-box"/>
    <property type="match status" value="1"/>
</dbReference>
<dbReference type="AlphaFoldDB" id="A0AAW1XK69"/>
<feature type="compositionally biased region" description="Acidic residues" evidence="6">
    <location>
        <begin position="127"/>
        <end position="139"/>
    </location>
</feature>
<dbReference type="SMART" id="SM00398">
    <property type="entry name" value="HMG"/>
    <property type="match status" value="1"/>
</dbReference>
<evidence type="ECO:0000256" key="3">
    <source>
        <dbReference type="ARBA" id="ARBA00023125"/>
    </source>
</evidence>
<dbReference type="InterPro" id="IPR031061">
    <property type="entry name" value="HMGB_plant"/>
</dbReference>
<feature type="DNA-binding region" description="HMG box" evidence="5">
    <location>
        <begin position="76"/>
        <end position="139"/>
    </location>
</feature>
<feature type="compositionally biased region" description="Low complexity" evidence="6">
    <location>
        <begin position="8"/>
        <end position="18"/>
    </location>
</feature>
<dbReference type="InterPro" id="IPR009071">
    <property type="entry name" value="HMG_box_dom"/>
</dbReference>
<feature type="region of interest" description="Disordered" evidence="6">
    <location>
        <begin position="119"/>
        <end position="139"/>
    </location>
</feature>
<organism evidence="8 9">
    <name type="scientific">Rubus argutus</name>
    <name type="common">Southern blackberry</name>
    <dbReference type="NCBI Taxonomy" id="59490"/>
    <lineage>
        <taxon>Eukaryota</taxon>
        <taxon>Viridiplantae</taxon>
        <taxon>Streptophyta</taxon>
        <taxon>Embryophyta</taxon>
        <taxon>Tracheophyta</taxon>
        <taxon>Spermatophyta</taxon>
        <taxon>Magnoliopsida</taxon>
        <taxon>eudicotyledons</taxon>
        <taxon>Gunneridae</taxon>
        <taxon>Pentapetalae</taxon>
        <taxon>rosids</taxon>
        <taxon>fabids</taxon>
        <taxon>Rosales</taxon>
        <taxon>Rosaceae</taxon>
        <taxon>Rosoideae</taxon>
        <taxon>Rosoideae incertae sedis</taxon>
        <taxon>Rubus</taxon>
    </lineage>
</organism>
<proteinExistence type="inferred from homology"/>
<gene>
    <name evidence="8" type="ORF">M0R45_013567</name>
</gene>
<keyword evidence="4 5" id="KW-0539">Nucleus</keyword>
<evidence type="ECO:0000256" key="1">
    <source>
        <dbReference type="ARBA" id="ARBA00004123"/>
    </source>
</evidence>
<evidence type="ECO:0000259" key="7">
    <source>
        <dbReference type="PROSITE" id="PS50118"/>
    </source>
</evidence>
<dbReference type="GO" id="GO:0030527">
    <property type="term" value="F:structural constituent of chromatin"/>
    <property type="evidence" value="ECO:0007669"/>
    <property type="project" value="UniProtKB-ARBA"/>
</dbReference>
<dbReference type="EMBL" id="JBEDUW010000003">
    <property type="protein sequence ID" value="KAK9936741.1"/>
    <property type="molecule type" value="Genomic_DNA"/>
</dbReference>
<evidence type="ECO:0000313" key="8">
    <source>
        <dbReference type="EMBL" id="KAK9936741.1"/>
    </source>
</evidence>
<comment type="caution">
    <text evidence="8">The sequence shown here is derived from an EMBL/GenBank/DDBJ whole genome shotgun (WGS) entry which is preliminary data.</text>
</comment>
<dbReference type="GO" id="GO:0003677">
    <property type="term" value="F:DNA binding"/>
    <property type="evidence" value="ECO:0007669"/>
    <property type="project" value="UniProtKB-UniRule"/>
</dbReference>